<dbReference type="FunFam" id="3.30.160.60:FF:000534">
    <property type="entry name" value="zinc finger protein 674"/>
    <property type="match status" value="1"/>
</dbReference>
<feature type="compositionally biased region" description="Polar residues" evidence="8">
    <location>
        <begin position="146"/>
        <end position="159"/>
    </location>
</feature>
<evidence type="ECO:0000256" key="8">
    <source>
        <dbReference type="SAM" id="MobiDB-lite"/>
    </source>
</evidence>
<dbReference type="FunFam" id="3.30.160.60:FF:000018">
    <property type="entry name" value="Krueppel-like factor 15"/>
    <property type="match status" value="1"/>
</dbReference>
<evidence type="ECO:0000256" key="6">
    <source>
        <dbReference type="ARBA" id="ARBA00023242"/>
    </source>
</evidence>
<dbReference type="PROSITE" id="PS50157">
    <property type="entry name" value="ZINC_FINGER_C2H2_2"/>
    <property type="match status" value="3"/>
</dbReference>
<feature type="compositionally biased region" description="Low complexity" evidence="8">
    <location>
        <begin position="662"/>
        <end position="671"/>
    </location>
</feature>
<keyword evidence="2" id="KW-0479">Metal-binding</keyword>
<keyword evidence="11" id="KW-1185">Reference proteome</keyword>
<dbReference type="PROSITE" id="PS00028">
    <property type="entry name" value="ZINC_FINGER_C2H2_1"/>
    <property type="match status" value="3"/>
</dbReference>
<dbReference type="InterPro" id="IPR013087">
    <property type="entry name" value="Znf_C2H2_type"/>
</dbReference>
<dbReference type="WBParaSite" id="MCU_010597-RB">
    <property type="protein sequence ID" value="MCU_010597-RB"/>
    <property type="gene ID" value="MCU_010597"/>
</dbReference>
<reference evidence="12" key="2">
    <citation type="submission" date="2019-11" db="UniProtKB">
        <authorList>
            <consortium name="WormBaseParasite"/>
        </authorList>
    </citation>
    <scope>IDENTIFICATION</scope>
</reference>
<evidence type="ECO:0000313" key="12">
    <source>
        <dbReference type="WBParaSite" id="MCU_010597-RB"/>
    </source>
</evidence>
<evidence type="ECO:0000256" key="3">
    <source>
        <dbReference type="ARBA" id="ARBA00022737"/>
    </source>
</evidence>
<dbReference type="STRING" id="53468.A0A0R3U8P6"/>
<evidence type="ECO:0000313" key="10">
    <source>
        <dbReference type="EMBL" id="VDD77263.1"/>
    </source>
</evidence>
<dbReference type="Gene3D" id="3.30.160.60">
    <property type="entry name" value="Classic Zinc Finger"/>
    <property type="match status" value="3"/>
</dbReference>
<dbReference type="GO" id="GO:0000978">
    <property type="term" value="F:RNA polymerase II cis-regulatory region sequence-specific DNA binding"/>
    <property type="evidence" value="ECO:0007669"/>
    <property type="project" value="TreeGrafter"/>
</dbReference>
<proteinExistence type="predicted"/>
<feature type="compositionally biased region" description="Basic and acidic residues" evidence="8">
    <location>
        <begin position="634"/>
        <end position="647"/>
    </location>
</feature>
<dbReference type="OrthoDB" id="654211at2759"/>
<dbReference type="PANTHER" id="PTHR23235">
    <property type="entry name" value="KRUEPPEL-LIKE TRANSCRIPTION FACTOR"/>
    <property type="match status" value="1"/>
</dbReference>
<dbReference type="PANTHER" id="PTHR23235:SF120">
    <property type="entry name" value="KRUPPEL-LIKE FACTOR 15"/>
    <property type="match status" value="1"/>
</dbReference>
<keyword evidence="4 7" id="KW-0863">Zinc-finger</keyword>
<feature type="compositionally biased region" description="Low complexity" evidence="8">
    <location>
        <begin position="507"/>
        <end position="524"/>
    </location>
</feature>
<evidence type="ECO:0000313" key="11">
    <source>
        <dbReference type="Proteomes" id="UP000267029"/>
    </source>
</evidence>
<dbReference type="Pfam" id="PF00096">
    <property type="entry name" value="zf-C2H2"/>
    <property type="match status" value="3"/>
</dbReference>
<gene>
    <name evidence="10" type="ORF">MCOS_LOCUS3266</name>
</gene>
<keyword evidence="5" id="KW-0862">Zinc</keyword>
<evidence type="ECO:0000256" key="1">
    <source>
        <dbReference type="ARBA" id="ARBA00004123"/>
    </source>
</evidence>
<feature type="region of interest" description="Disordered" evidence="8">
    <location>
        <begin position="476"/>
        <end position="552"/>
    </location>
</feature>
<comment type="subcellular location">
    <subcellularLocation>
        <location evidence="1">Nucleus</location>
    </subcellularLocation>
</comment>
<accession>A0A0R3U8P6</accession>
<keyword evidence="3" id="KW-0677">Repeat</keyword>
<dbReference type="SUPFAM" id="SSF57667">
    <property type="entry name" value="beta-beta-alpha zinc fingers"/>
    <property type="match status" value="2"/>
</dbReference>
<reference evidence="10 11" key="1">
    <citation type="submission" date="2018-10" db="EMBL/GenBank/DDBJ databases">
        <authorList>
            <consortium name="Pathogen Informatics"/>
        </authorList>
    </citation>
    <scope>NUCLEOTIDE SEQUENCE [LARGE SCALE GENOMIC DNA]</scope>
</reference>
<dbReference type="Proteomes" id="UP000267029">
    <property type="component" value="Unassembled WGS sequence"/>
</dbReference>
<feature type="domain" description="C2H2-type" evidence="9">
    <location>
        <begin position="591"/>
        <end position="620"/>
    </location>
</feature>
<dbReference type="EMBL" id="UXSR01000705">
    <property type="protein sequence ID" value="VDD77263.1"/>
    <property type="molecule type" value="Genomic_DNA"/>
</dbReference>
<keyword evidence="6" id="KW-0539">Nucleus</keyword>
<evidence type="ECO:0000256" key="2">
    <source>
        <dbReference type="ARBA" id="ARBA00022723"/>
    </source>
</evidence>
<protein>
    <submittedName>
        <fullName evidence="12">C2H2-type domain-containing protein</fullName>
    </submittedName>
</protein>
<dbReference type="GO" id="GO:0000981">
    <property type="term" value="F:DNA-binding transcription factor activity, RNA polymerase II-specific"/>
    <property type="evidence" value="ECO:0007669"/>
    <property type="project" value="TreeGrafter"/>
</dbReference>
<evidence type="ECO:0000256" key="4">
    <source>
        <dbReference type="ARBA" id="ARBA00022771"/>
    </source>
</evidence>
<feature type="domain" description="C2H2-type" evidence="9">
    <location>
        <begin position="621"/>
        <end position="648"/>
    </location>
</feature>
<evidence type="ECO:0000259" key="9">
    <source>
        <dbReference type="PROSITE" id="PS50157"/>
    </source>
</evidence>
<organism evidence="10 11">
    <name type="scientific">Mesocestoides corti</name>
    <name type="common">Flatworm</name>
    <dbReference type="NCBI Taxonomy" id="53468"/>
    <lineage>
        <taxon>Eukaryota</taxon>
        <taxon>Metazoa</taxon>
        <taxon>Spiralia</taxon>
        <taxon>Lophotrochozoa</taxon>
        <taxon>Platyhelminthes</taxon>
        <taxon>Cestoda</taxon>
        <taxon>Eucestoda</taxon>
        <taxon>Cyclophyllidea</taxon>
        <taxon>Mesocestoididae</taxon>
        <taxon>Mesocestoides</taxon>
    </lineage>
</organism>
<evidence type="ECO:0000256" key="7">
    <source>
        <dbReference type="PROSITE-ProRule" id="PRU00042"/>
    </source>
</evidence>
<feature type="region of interest" description="Disordered" evidence="8">
    <location>
        <begin position="145"/>
        <end position="173"/>
    </location>
</feature>
<dbReference type="AlphaFoldDB" id="A0A0R3U8P6"/>
<feature type="region of interest" description="Disordered" evidence="8">
    <location>
        <begin position="634"/>
        <end position="671"/>
    </location>
</feature>
<dbReference type="FunFam" id="3.30.160.60:FF:000125">
    <property type="entry name" value="Putative zinc finger protein 143"/>
    <property type="match status" value="1"/>
</dbReference>
<feature type="domain" description="C2H2-type" evidence="9">
    <location>
        <begin position="561"/>
        <end position="590"/>
    </location>
</feature>
<evidence type="ECO:0000256" key="5">
    <source>
        <dbReference type="ARBA" id="ARBA00022833"/>
    </source>
</evidence>
<feature type="compositionally biased region" description="Low complexity" evidence="8">
    <location>
        <begin position="532"/>
        <end position="547"/>
    </location>
</feature>
<dbReference type="GO" id="GO:0005634">
    <property type="term" value="C:nucleus"/>
    <property type="evidence" value="ECO:0007669"/>
    <property type="project" value="UniProtKB-SubCell"/>
</dbReference>
<name>A0A0R3U8P6_MESCO</name>
<dbReference type="GO" id="GO:0008270">
    <property type="term" value="F:zinc ion binding"/>
    <property type="evidence" value="ECO:0007669"/>
    <property type="project" value="UniProtKB-KW"/>
</dbReference>
<sequence length="671" mass="73254">MSVSRGPFAPQHLSKDYFFQGDTTPVTPMTCSVGGSCGGQFYCVTSASQEMSTAPLSVAVTSAPHIVDPGSGVGAPPPKYAISSSHTVYAHQTSESDMNISQLEPFALNKTYYKNYVDDYYPSSAPPDASHFVNRPNVSPHDFSCYCSQPTTGPPSSDLSAPEPPPAQSSAQISFPERAPMSCCVRSTSSRFGFGGRSLSTGQPPQMLYEESWNAPSSEFYEQRHSDIPPAPHNCCAPLPFNTRPDITSLVVEENAENIYSMAPMSQHPHQRQQPPQEAHQNNFFDGQHSASGCACGPRFYDLSRRKAHSNYGGGTTSYSTEAVYPADPTPCSESDARGLFMKAFMEDDDDISQQLHSTNLGPSPAKQTQNNFHRQSDVMQCAHSYTSRGIIGPLRSAQIRKLSLRRTPTHHLGGFNEPFLYPFSGEQTGEQVVNEEPPVFPITASDDVLAACTEDFSSAFSENFSLDDLKLPHLPSLQPECPTPLTSYRAKSGSAERPRRGGKRASLPWSSPESASSPTLSGSRATNSQRTTEAAPTPNSTNPTATVRQSPNHYPQVNIHACPYPGCLKRYSKSSHLKAHVRTHTGEKPYVCKFPDCTWKFARSDELTRHKRKHTGEKPFGCETCNRRFTRSDHLQLHKRTHDSSHGHAASSSPPAPTIPPTSSSSSPPC</sequence>
<dbReference type="InterPro" id="IPR036236">
    <property type="entry name" value="Znf_C2H2_sf"/>
</dbReference>
<dbReference type="SMART" id="SM00355">
    <property type="entry name" value="ZnF_C2H2"/>
    <property type="match status" value="3"/>
</dbReference>